<reference evidence="1" key="1">
    <citation type="submission" date="2021-08" db="EMBL/GenBank/DDBJ databases">
        <authorList>
            <person name="Misof B."/>
            <person name="Oliver O."/>
            <person name="Podsiadlowski L."/>
            <person name="Donath A."/>
            <person name="Peters R."/>
            <person name="Mayer C."/>
            <person name="Rust J."/>
            <person name="Gunkel S."/>
            <person name="Lesny P."/>
            <person name="Martin S."/>
            <person name="Oeyen J.P."/>
            <person name="Petersen M."/>
            <person name="Panagiotis P."/>
            <person name="Wilbrandt J."/>
            <person name="Tanja T."/>
        </authorList>
    </citation>
    <scope>NUCLEOTIDE SEQUENCE</scope>
    <source>
        <strain evidence="1">GBR_01_08_01A</strain>
        <tissue evidence="1">Thorax + abdomen</tissue>
    </source>
</reference>
<protein>
    <submittedName>
        <fullName evidence="1">Uncharacterized protein</fullName>
    </submittedName>
</protein>
<dbReference type="EMBL" id="JAIFRP010004357">
    <property type="protein sequence ID" value="KAK2577424.1"/>
    <property type="molecule type" value="Genomic_DNA"/>
</dbReference>
<gene>
    <name evidence="1" type="ORF">KPH14_003531</name>
</gene>
<evidence type="ECO:0000313" key="2">
    <source>
        <dbReference type="Proteomes" id="UP001258017"/>
    </source>
</evidence>
<comment type="caution">
    <text evidence="1">The sequence shown here is derived from an EMBL/GenBank/DDBJ whole genome shotgun (WGS) entry which is preliminary data.</text>
</comment>
<keyword evidence="2" id="KW-1185">Reference proteome</keyword>
<name>A0AAD9RCW8_9HYME</name>
<accession>A0AAD9RCW8</accession>
<evidence type="ECO:0000313" key="1">
    <source>
        <dbReference type="EMBL" id="KAK2577424.1"/>
    </source>
</evidence>
<dbReference type="AlphaFoldDB" id="A0AAD9RCW8"/>
<dbReference type="Proteomes" id="UP001258017">
    <property type="component" value="Unassembled WGS sequence"/>
</dbReference>
<proteinExistence type="predicted"/>
<reference evidence="1" key="2">
    <citation type="journal article" date="2023" name="Commun. Biol.">
        <title>Intrasexual cuticular hydrocarbon dimorphism in a wasp sheds light on hydrocarbon biosynthesis genes in Hymenoptera.</title>
        <authorList>
            <person name="Moris V.C."/>
            <person name="Podsiadlowski L."/>
            <person name="Martin S."/>
            <person name="Oeyen J.P."/>
            <person name="Donath A."/>
            <person name="Petersen M."/>
            <person name="Wilbrandt J."/>
            <person name="Misof B."/>
            <person name="Liedtke D."/>
            <person name="Thamm M."/>
            <person name="Scheiner R."/>
            <person name="Schmitt T."/>
            <person name="Niehuis O."/>
        </authorList>
    </citation>
    <scope>NUCLEOTIDE SEQUENCE</scope>
    <source>
        <strain evidence="1">GBR_01_08_01A</strain>
    </source>
</reference>
<sequence length="91" mass="10806">MSHDWYRYYGRPEDGRLGASGSTVLHWKTRRSELRETTVVQCWRQEGNKKKLARDEIFEIIARNPEQAEKMDKILNTLSVSRVRPRSMELI</sequence>
<organism evidence="1 2">
    <name type="scientific">Odynerus spinipes</name>
    <dbReference type="NCBI Taxonomy" id="1348599"/>
    <lineage>
        <taxon>Eukaryota</taxon>
        <taxon>Metazoa</taxon>
        <taxon>Ecdysozoa</taxon>
        <taxon>Arthropoda</taxon>
        <taxon>Hexapoda</taxon>
        <taxon>Insecta</taxon>
        <taxon>Pterygota</taxon>
        <taxon>Neoptera</taxon>
        <taxon>Endopterygota</taxon>
        <taxon>Hymenoptera</taxon>
        <taxon>Apocrita</taxon>
        <taxon>Aculeata</taxon>
        <taxon>Vespoidea</taxon>
        <taxon>Vespidae</taxon>
        <taxon>Eumeninae</taxon>
        <taxon>Odynerus</taxon>
    </lineage>
</organism>